<keyword evidence="1" id="KW-0812">Transmembrane</keyword>
<feature type="transmembrane region" description="Helical" evidence="1">
    <location>
        <begin position="153"/>
        <end position="171"/>
    </location>
</feature>
<dbReference type="AlphaFoldDB" id="A0A176Z6R7"/>
<feature type="transmembrane region" description="Helical" evidence="1">
    <location>
        <begin position="33"/>
        <end position="54"/>
    </location>
</feature>
<comment type="caution">
    <text evidence="3">The sequence shown here is derived from an EMBL/GenBank/DDBJ whole genome shotgun (WGS) entry which is preliminary data.</text>
</comment>
<feature type="transmembrane region" description="Helical" evidence="1">
    <location>
        <begin position="121"/>
        <end position="146"/>
    </location>
</feature>
<dbReference type="GO" id="GO:0016020">
    <property type="term" value="C:membrane"/>
    <property type="evidence" value="ECO:0007669"/>
    <property type="project" value="TreeGrafter"/>
</dbReference>
<dbReference type="GO" id="GO:0000271">
    <property type="term" value="P:polysaccharide biosynthetic process"/>
    <property type="evidence" value="ECO:0007669"/>
    <property type="project" value="TreeGrafter"/>
</dbReference>
<keyword evidence="1" id="KW-0472">Membrane</keyword>
<feature type="transmembrane region" description="Helical" evidence="1">
    <location>
        <begin position="177"/>
        <end position="198"/>
    </location>
</feature>
<reference evidence="3 4" key="1">
    <citation type="submission" date="2016-03" db="EMBL/GenBank/DDBJ databases">
        <title>Draft Genome Sequence of the Strain BR 10245 (Bradyrhizobium sp.) isolated from nodules of Centrolobium paraense.</title>
        <authorList>
            <person name="Simoes-Araujo J.L.Sr."/>
            <person name="Barauna A.C."/>
            <person name="Silva K."/>
            <person name="Zilli J.E."/>
        </authorList>
    </citation>
    <scope>NUCLEOTIDE SEQUENCE [LARGE SCALE GENOMIC DNA]</scope>
    <source>
        <strain evidence="3 4">BR 10245</strain>
    </source>
</reference>
<dbReference type="GO" id="GO:0016747">
    <property type="term" value="F:acyltransferase activity, transferring groups other than amino-acyl groups"/>
    <property type="evidence" value="ECO:0007669"/>
    <property type="project" value="InterPro"/>
</dbReference>
<feature type="transmembrane region" description="Helical" evidence="1">
    <location>
        <begin position="262"/>
        <end position="283"/>
    </location>
</feature>
<dbReference type="STRING" id="1505087.AYJ54_39425"/>
<dbReference type="PANTHER" id="PTHR23028">
    <property type="entry name" value="ACETYLTRANSFERASE"/>
    <property type="match status" value="1"/>
</dbReference>
<dbReference type="InterPro" id="IPR050879">
    <property type="entry name" value="Acyltransferase_3"/>
</dbReference>
<sequence length="335" mass="37086">MAKLLSIQYLRAFAAFGVVAFHAQGFTYGRTLVIGSAGVDVFFVVSGFVMWTVTAYRTQTPADFFLNRIVRIVPMYWFVTLSFVFAAIVFPILFPRLVVSTTHTLASLFFVPMRSPSNGEIWPVVVPGWTLNYEMFFYAVFAMALVLENTTRLVFLAAVFLVLTLIGGLYTGGNPLIVFYTASIVLEFPAGVLLGRAFEQDRLPQLRWGYISLTAGLLLLFVSARFQIESPRAVVWGIPAFLLVAGAVIIEKNRSVPLVPALAVLGDASYSVYLTHTLTISAIGKFKAHFNPLSFFAASLVLSALIGVAAWRLFERPLAEFLKPRPRVQQPHLAE</sequence>
<evidence type="ECO:0000313" key="3">
    <source>
        <dbReference type="EMBL" id="OAF15452.1"/>
    </source>
</evidence>
<keyword evidence="4" id="KW-1185">Reference proteome</keyword>
<feature type="transmembrane region" description="Helical" evidence="1">
    <location>
        <begin position="75"/>
        <end position="94"/>
    </location>
</feature>
<feature type="domain" description="Acyltransferase 3" evidence="2">
    <location>
        <begin position="6"/>
        <end position="311"/>
    </location>
</feature>
<dbReference type="EMBL" id="LUUB01000022">
    <property type="protein sequence ID" value="OAF15452.1"/>
    <property type="molecule type" value="Genomic_DNA"/>
</dbReference>
<evidence type="ECO:0000256" key="1">
    <source>
        <dbReference type="SAM" id="Phobius"/>
    </source>
</evidence>
<accession>A0A176Z6R7</accession>
<dbReference type="InterPro" id="IPR002656">
    <property type="entry name" value="Acyl_transf_3_dom"/>
</dbReference>
<organism evidence="3 4">
    <name type="scientific">Bradyrhizobium centrolobii</name>
    <dbReference type="NCBI Taxonomy" id="1505087"/>
    <lineage>
        <taxon>Bacteria</taxon>
        <taxon>Pseudomonadati</taxon>
        <taxon>Pseudomonadota</taxon>
        <taxon>Alphaproteobacteria</taxon>
        <taxon>Hyphomicrobiales</taxon>
        <taxon>Nitrobacteraceae</taxon>
        <taxon>Bradyrhizobium</taxon>
    </lineage>
</organism>
<evidence type="ECO:0000313" key="4">
    <source>
        <dbReference type="Proteomes" id="UP000076959"/>
    </source>
</evidence>
<dbReference type="Pfam" id="PF01757">
    <property type="entry name" value="Acyl_transf_3"/>
    <property type="match status" value="1"/>
</dbReference>
<evidence type="ECO:0000259" key="2">
    <source>
        <dbReference type="Pfam" id="PF01757"/>
    </source>
</evidence>
<dbReference type="PANTHER" id="PTHR23028:SF131">
    <property type="entry name" value="BLR2367 PROTEIN"/>
    <property type="match status" value="1"/>
</dbReference>
<keyword evidence="1" id="KW-1133">Transmembrane helix</keyword>
<feature type="transmembrane region" description="Helical" evidence="1">
    <location>
        <begin position="234"/>
        <end position="250"/>
    </location>
</feature>
<dbReference type="Proteomes" id="UP000076959">
    <property type="component" value="Unassembled WGS sequence"/>
</dbReference>
<feature type="transmembrane region" description="Helical" evidence="1">
    <location>
        <begin position="295"/>
        <end position="314"/>
    </location>
</feature>
<name>A0A176Z6R7_9BRAD</name>
<gene>
    <name evidence="3" type="ORF">AYJ54_39425</name>
</gene>
<proteinExistence type="predicted"/>
<protein>
    <recommendedName>
        <fullName evidence="2">Acyltransferase 3 domain-containing protein</fullName>
    </recommendedName>
</protein>
<feature type="transmembrane region" description="Helical" evidence="1">
    <location>
        <begin position="210"/>
        <end position="228"/>
    </location>
</feature>